<dbReference type="InParanoid" id="A0A0D2X3M4"/>
<name>A0A0D2X3M4_CAPO3</name>
<dbReference type="Proteomes" id="UP000008743">
    <property type="component" value="Unassembled WGS sequence"/>
</dbReference>
<evidence type="ECO:0000313" key="3">
    <source>
        <dbReference type="Proteomes" id="UP000008743"/>
    </source>
</evidence>
<dbReference type="AlphaFoldDB" id="A0A0D2X3M4"/>
<organism evidence="2 3">
    <name type="scientific">Capsaspora owczarzaki (strain ATCC 30864)</name>
    <dbReference type="NCBI Taxonomy" id="595528"/>
    <lineage>
        <taxon>Eukaryota</taxon>
        <taxon>Filasterea</taxon>
        <taxon>Capsaspora</taxon>
    </lineage>
</organism>
<gene>
    <name evidence="2" type="ORF">CAOG_005192</name>
</gene>
<feature type="region of interest" description="Disordered" evidence="1">
    <location>
        <begin position="179"/>
        <end position="217"/>
    </location>
</feature>
<reference evidence="3" key="1">
    <citation type="submission" date="2011-02" db="EMBL/GenBank/DDBJ databases">
        <title>The Genome Sequence of Capsaspora owczarzaki ATCC 30864.</title>
        <authorList>
            <person name="Russ C."/>
            <person name="Cuomo C."/>
            <person name="Burger G."/>
            <person name="Gray M.W."/>
            <person name="Holland P.W.H."/>
            <person name="King N."/>
            <person name="Lang F.B.F."/>
            <person name="Roger A.J."/>
            <person name="Ruiz-Trillo I."/>
            <person name="Young S.K."/>
            <person name="Zeng Q."/>
            <person name="Gargeya S."/>
            <person name="Alvarado L."/>
            <person name="Berlin A."/>
            <person name="Chapman S.B."/>
            <person name="Chen Z."/>
            <person name="Freedman E."/>
            <person name="Gellesch M."/>
            <person name="Goldberg J."/>
            <person name="Griggs A."/>
            <person name="Gujja S."/>
            <person name="Heilman E."/>
            <person name="Heiman D."/>
            <person name="Howarth C."/>
            <person name="Mehta T."/>
            <person name="Neiman D."/>
            <person name="Pearson M."/>
            <person name="Roberts A."/>
            <person name="Saif S."/>
            <person name="Shea T."/>
            <person name="Shenoy N."/>
            <person name="Sisk P."/>
            <person name="Stolte C."/>
            <person name="Sykes S."/>
            <person name="White J."/>
            <person name="Yandava C."/>
            <person name="Haas B."/>
            <person name="Nusbaum C."/>
            <person name="Birren B."/>
        </authorList>
    </citation>
    <scope>NUCLEOTIDE SEQUENCE</scope>
    <source>
        <strain evidence="3">ATCC 30864</strain>
    </source>
</reference>
<dbReference type="RefSeq" id="XP_004346877.2">
    <property type="nucleotide sequence ID" value="XM_004346827.2"/>
</dbReference>
<dbReference type="OrthoDB" id="5960226at2759"/>
<evidence type="ECO:0000313" key="2">
    <source>
        <dbReference type="EMBL" id="KJE94564.1"/>
    </source>
</evidence>
<accession>A0A0D2X3M4</accession>
<dbReference type="EMBL" id="KE346367">
    <property type="protein sequence ID" value="KJE94564.1"/>
    <property type="molecule type" value="Genomic_DNA"/>
</dbReference>
<proteinExistence type="predicted"/>
<feature type="compositionally biased region" description="Acidic residues" evidence="1">
    <location>
        <begin position="208"/>
        <end position="217"/>
    </location>
</feature>
<evidence type="ECO:0000256" key="1">
    <source>
        <dbReference type="SAM" id="MobiDB-lite"/>
    </source>
</evidence>
<keyword evidence="3" id="KW-1185">Reference proteome</keyword>
<protein>
    <submittedName>
        <fullName evidence="2">Uncharacterized protein</fullName>
    </submittedName>
</protein>
<sequence>MVQSFIVLKCYADGCATHQVQQVKKSTKWTCVVTGHEHAQGDQQAVPAAEPDDTCELYSEPHDASSYLTQARTCSSSSSSSSMVVVVAMAIRWRAKTFDDPSQSYNLSSCRARGQPASIARHQAAGSHSFGQAATDIGSQSRRTGVSTAQVMTPPASNSGSTAAAASIVTRLLQDARRDLSKLSEPAPPAQRTSKWATFMPARRNNQDADDDDEDLS</sequence>